<feature type="compositionally biased region" description="Polar residues" evidence="3">
    <location>
        <begin position="473"/>
        <end position="483"/>
    </location>
</feature>
<keyword evidence="6" id="KW-1185">Reference proteome</keyword>
<protein>
    <submittedName>
        <fullName evidence="5">HECT-type ubiquitin ligase-interacting creD</fullName>
    </submittedName>
</protein>
<feature type="region of interest" description="Disordered" evidence="3">
    <location>
        <begin position="531"/>
        <end position="601"/>
    </location>
</feature>
<dbReference type="Pfam" id="PF00339">
    <property type="entry name" value="Arrestin_N"/>
    <property type="match status" value="1"/>
</dbReference>
<dbReference type="GO" id="GO:0030674">
    <property type="term" value="F:protein-macromolecule adaptor activity"/>
    <property type="evidence" value="ECO:0007669"/>
    <property type="project" value="TreeGrafter"/>
</dbReference>
<organism evidence="5 6">
    <name type="scientific">Hyphodiscus hymeniophilus</name>
    <dbReference type="NCBI Taxonomy" id="353542"/>
    <lineage>
        <taxon>Eukaryota</taxon>
        <taxon>Fungi</taxon>
        <taxon>Dikarya</taxon>
        <taxon>Ascomycota</taxon>
        <taxon>Pezizomycotina</taxon>
        <taxon>Leotiomycetes</taxon>
        <taxon>Helotiales</taxon>
        <taxon>Hyphodiscaceae</taxon>
        <taxon>Hyphodiscus</taxon>
    </lineage>
</organism>
<dbReference type="Pfam" id="PF02752">
    <property type="entry name" value="Arrestin_C"/>
    <property type="match status" value="1"/>
</dbReference>
<dbReference type="PANTHER" id="PTHR11188:SF17">
    <property type="entry name" value="FI21816P1"/>
    <property type="match status" value="1"/>
</dbReference>
<accession>A0A9P6VNK7</accession>
<dbReference type="PANTHER" id="PTHR11188">
    <property type="entry name" value="ARRESTIN DOMAIN CONTAINING PROTEIN"/>
    <property type="match status" value="1"/>
</dbReference>
<dbReference type="Gene3D" id="2.60.40.640">
    <property type="match status" value="1"/>
</dbReference>
<evidence type="ECO:0000313" key="5">
    <source>
        <dbReference type="EMBL" id="KAG0651320.1"/>
    </source>
</evidence>
<evidence type="ECO:0000256" key="1">
    <source>
        <dbReference type="ARBA" id="ARBA00005298"/>
    </source>
</evidence>
<dbReference type="InterPro" id="IPR014752">
    <property type="entry name" value="Arrestin-like_C"/>
</dbReference>
<dbReference type="OrthoDB" id="2333384at2759"/>
<dbReference type="GO" id="GO:0016874">
    <property type="term" value="F:ligase activity"/>
    <property type="evidence" value="ECO:0007669"/>
    <property type="project" value="UniProtKB-KW"/>
</dbReference>
<gene>
    <name evidence="5" type="ORF">D0Z07_1831</name>
</gene>
<sequence>MPSFFGGVTGKTSATLFEIRLENEVIILRGADSEASSQMLKGTVVLCLPAALKVEDVHLRMTGNLKIGWNDQRVTPSGISNSRVDKGTEIFSHRWAPFVGPGSSSRGTTLPAGNYEWPFELVLPGTIAESVEGLPDSHIVYKLKATVARGKLAYDLHAWKPVRIVRTLDPSALELAHAMTVENVWPNKIEYSLVIPQKAIIFGTAIDVEMRFTSLLKGLRIGSIRCQLIESQEFTLKGATAHSERFWKHTRDVDSWTFELNEEEHYQDVLNDEGQDGYTLTEKMPLPKKLSRCLQDVDVHGIKVRHKVKFNIALHNPDGHISELRATLPVTIFISPNMPLTEDGCLVDQTPLSTLSTDITAHAPPLYGEHVLDQLYADIDQSGYLTPPPQSGMNTPFNGLSRSSSSENLASLGDIASTPNGAVPPAALSSRLQNLNAGSRNSSFLRRPTGNSGGNTPHSVPHNDDGGYFDNQLPPNHSNPLSRRTSEEDDHDVSNMTSGQHTPEHIDFSDLGDLTKVPSYSTAVRMPIRGTGYSDALPNYDTAISAPPSPERTFGSPIGSPDVGTLGEGSSAHMRSRLTSTGFTPIGPQQPVHMGEGDERRRLHLLRRGTAH</sequence>
<comment type="similarity">
    <text evidence="1">Belongs to the arrestin family.</text>
</comment>
<evidence type="ECO:0000256" key="2">
    <source>
        <dbReference type="ARBA" id="ARBA00038766"/>
    </source>
</evidence>
<dbReference type="InterPro" id="IPR011021">
    <property type="entry name" value="Arrestin-like_N"/>
</dbReference>
<evidence type="ECO:0000259" key="4">
    <source>
        <dbReference type="SMART" id="SM01017"/>
    </source>
</evidence>
<evidence type="ECO:0000256" key="3">
    <source>
        <dbReference type="SAM" id="MobiDB-lite"/>
    </source>
</evidence>
<comment type="caution">
    <text evidence="5">The sequence shown here is derived from an EMBL/GenBank/DDBJ whole genome shotgun (WGS) entry which is preliminary data.</text>
</comment>
<dbReference type="InterPro" id="IPR011022">
    <property type="entry name" value="Arrestin_C-like"/>
</dbReference>
<dbReference type="EMBL" id="VNKQ01000004">
    <property type="protein sequence ID" value="KAG0651320.1"/>
    <property type="molecule type" value="Genomic_DNA"/>
</dbReference>
<feature type="domain" description="Arrestin C-terminal-like" evidence="4">
    <location>
        <begin position="185"/>
        <end position="337"/>
    </location>
</feature>
<comment type="subunit">
    <text evidence="2">Interacts with hulA.</text>
</comment>
<dbReference type="GO" id="GO:0031625">
    <property type="term" value="F:ubiquitin protein ligase binding"/>
    <property type="evidence" value="ECO:0007669"/>
    <property type="project" value="TreeGrafter"/>
</dbReference>
<dbReference type="GO" id="GO:0005829">
    <property type="term" value="C:cytosol"/>
    <property type="evidence" value="ECO:0007669"/>
    <property type="project" value="TreeGrafter"/>
</dbReference>
<feature type="region of interest" description="Disordered" evidence="3">
    <location>
        <begin position="438"/>
        <end position="513"/>
    </location>
</feature>
<dbReference type="InterPro" id="IPR050357">
    <property type="entry name" value="Arrestin_domain-protein"/>
</dbReference>
<dbReference type="AlphaFoldDB" id="A0A9P6VNK7"/>
<feature type="compositionally biased region" description="Low complexity" evidence="3">
    <location>
        <begin position="400"/>
        <end position="412"/>
    </location>
</feature>
<proteinExistence type="inferred from homology"/>
<dbReference type="SMART" id="SM01017">
    <property type="entry name" value="Arrestin_C"/>
    <property type="match status" value="1"/>
</dbReference>
<keyword evidence="5" id="KW-0436">Ligase</keyword>
<reference evidence="5" key="1">
    <citation type="submission" date="2019-07" db="EMBL/GenBank/DDBJ databases">
        <title>Hyphodiscus hymeniophilus genome sequencing and assembly.</title>
        <authorList>
            <person name="Kramer G."/>
            <person name="Nodwell J."/>
        </authorList>
    </citation>
    <scope>NUCLEOTIDE SEQUENCE</scope>
    <source>
        <strain evidence="5">ATCC 34498</strain>
    </source>
</reference>
<evidence type="ECO:0000313" key="6">
    <source>
        <dbReference type="Proteomes" id="UP000785200"/>
    </source>
</evidence>
<dbReference type="Proteomes" id="UP000785200">
    <property type="component" value="Unassembled WGS sequence"/>
</dbReference>
<dbReference type="InterPro" id="IPR014756">
    <property type="entry name" value="Ig_E-set"/>
</dbReference>
<feature type="region of interest" description="Disordered" evidence="3">
    <location>
        <begin position="382"/>
        <end position="426"/>
    </location>
</feature>
<dbReference type="SUPFAM" id="SSF81296">
    <property type="entry name" value="E set domains"/>
    <property type="match status" value="1"/>
</dbReference>
<dbReference type="GO" id="GO:0005886">
    <property type="term" value="C:plasma membrane"/>
    <property type="evidence" value="ECO:0007669"/>
    <property type="project" value="TreeGrafter"/>
</dbReference>
<dbReference type="GO" id="GO:0070086">
    <property type="term" value="P:ubiquitin-dependent endocytosis"/>
    <property type="evidence" value="ECO:0007669"/>
    <property type="project" value="TreeGrafter"/>
</dbReference>
<name>A0A9P6VNK7_9HELO</name>